<dbReference type="EMBL" id="BTGC01000008">
    <property type="protein sequence ID" value="GMM53087.1"/>
    <property type="molecule type" value="Genomic_DNA"/>
</dbReference>
<evidence type="ECO:0000313" key="3">
    <source>
        <dbReference type="Proteomes" id="UP001362899"/>
    </source>
</evidence>
<evidence type="ECO:0000313" key="2">
    <source>
        <dbReference type="EMBL" id="GMM53087.1"/>
    </source>
</evidence>
<dbReference type="CDD" id="cd04301">
    <property type="entry name" value="NAT_SF"/>
    <property type="match status" value="1"/>
</dbReference>
<dbReference type="SUPFAM" id="SSF55729">
    <property type="entry name" value="Acyl-CoA N-acyltransferases (Nat)"/>
    <property type="match status" value="1"/>
</dbReference>
<reference evidence="2 3" key="1">
    <citation type="journal article" date="2023" name="Elife">
        <title>Identification of key yeast species and microbe-microbe interactions impacting larval growth of Drosophila in the wild.</title>
        <authorList>
            <person name="Mure A."/>
            <person name="Sugiura Y."/>
            <person name="Maeda R."/>
            <person name="Honda K."/>
            <person name="Sakurai N."/>
            <person name="Takahashi Y."/>
            <person name="Watada M."/>
            <person name="Katoh T."/>
            <person name="Gotoh A."/>
            <person name="Gotoh Y."/>
            <person name="Taniguchi I."/>
            <person name="Nakamura K."/>
            <person name="Hayashi T."/>
            <person name="Katayama T."/>
            <person name="Uemura T."/>
            <person name="Hattori Y."/>
        </authorList>
    </citation>
    <scope>NUCLEOTIDE SEQUENCE [LARGE SCALE GENOMIC DNA]</scope>
    <source>
        <strain evidence="2 3">SB-73</strain>
    </source>
</reference>
<sequence length="281" mass="32036">MSEYTFEFYTQKNINYAISKSCSSVITDAFRNDIVVEVLGNNVDSLADKDLPKIYNYEELSHKINTFESKVEAGARKLHLAFLKDNRRLLILMKQSDQPVAIASLIFPPYSTEKVTFSFSYLLSRIKYLVLKVLYKLKDWPEVPELREFSEEMQWAHNNTGLGNTKRTIEEMKECSVEKLKDVGYPIDYGYYLSVFAVRTDQHGKGVGRILMKKVIEHVESVAIPPPDLGPNVLPKIVLQSAPTARGFYENLGFRCSSAASHMLNGVEITHSAYFRNLKDS</sequence>
<gene>
    <name evidence="2" type="ORF">DASB73_040500</name>
</gene>
<comment type="caution">
    <text evidence="2">The sequence shown here is derived from an EMBL/GenBank/DDBJ whole genome shotgun (WGS) entry which is preliminary data.</text>
</comment>
<evidence type="ECO:0000259" key="1">
    <source>
        <dbReference type="PROSITE" id="PS51186"/>
    </source>
</evidence>
<proteinExistence type="predicted"/>
<dbReference type="InterPro" id="IPR016181">
    <property type="entry name" value="Acyl_CoA_acyltransferase"/>
</dbReference>
<dbReference type="InterPro" id="IPR000182">
    <property type="entry name" value="GNAT_dom"/>
</dbReference>
<dbReference type="Proteomes" id="UP001362899">
    <property type="component" value="Unassembled WGS sequence"/>
</dbReference>
<protein>
    <recommendedName>
        <fullName evidence="1">N-acetyltransferase domain-containing protein</fullName>
    </recommendedName>
</protein>
<dbReference type="Pfam" id="PF13673">
    <property type="entry name" value="Acetyltransf_10"/>
    <property type="match status" value="1"/>
</dbReference>
<accession>A0AAV5RPB2</accession>
<dbReference type="AlphaFoldDB" id="A0AAV5RPB2"/>
<dbReference type="PROSITE" id="PS51186">
    <property type="entry name" value="GNAT"/>
    <property type="match status" value="1"/>
</dbReference>
<organism evidence="2 3">
    <name type="scientific">Starmerella bacillaris</name>
    <name type="common">Yeast</name>
    <name type="synonym">Candida zemplinina</name>
    <dbReference type="NCBI Taxonomy" id="1247836"/>
    <lineage>
        <taxon>Eukaryota</taxon>
        <taxon>Fungi</taxon>
        <taxon>Dikarya</taxon>
        <taxon>Ascomycota</taxon>
        <taxon>Saccharomycotina</taxon>
        <taxon>Dipodascomycetes</taxon>
        <taxon>Dipodascales</taxon>
        <taxon>Trichomonascaceae</taxon>
        <taxon>Starmerella</taxon>
    </lineage>
</organism>
<dbReference type="GO" id="GO:0016747">
    <property type="term" value="F:acyltransferase activity, transferring groups other than amino-acyl groups"/>
    <property type="evidence" value="ECO:0007669"/>
    <property type="project" value="InterPro"/>
</dbReference>
<feature type="domain" description="N-acetyltransferase" evidence="1">
    <location>
        <begin position="121"/>
        <end position="274"/>
    </location>
</feature>
<dbReference type="Gene3D" id="3.40.630.30">
    <property type="match status" value="1"/>
</dbReference>
<name>A0AAV5RPB2_STABA</name>
<keyword evidence="3" id="KW-1185">Reference proteome</keyword>